<accession>A0AAW6LUQ4</accession>
<reference evidence="3" key="1">
    <citation type="submission" date="2023-02" db="EMBL/GenBank/DDBJ databases">
        <title>A novel hydrolase synthesized by Rhodococcus erythropolis HQ is responsible for the detoxification of Zearalenone.</title>
        <authorList>
            <person name="Hu J."/>
            <person name="Xu J."/>
        </authorList>
    </citation>
    <scope>NUCLEOTIDE SEQUENCE</scope>
    <source>
        <strain evidence="3">HQ</strain>
    </source>
</reference>
<organism evidence="3 4">
    <name type="scientific">Rhodococcus qingshengii</name>
    <dbReference type="NCBI Taxonomy" id="334542"/>
    <lineage>
        <taxon>Bacteria</taxon>
        <taxon>Bacillati</taxon>
        <taxon>Actinomycetota</taxon>
        <taxon>Actinomycetes</taxon>
        <taxon>Mycobacteriales</taxon>
        <taxon>Nocardiaceae</taxon>
        <taxon>Rhodococcus</taxon>
        <taxon>Rhodococcus erythropolis group</taxon>
    </lineage>
</organism>
<protein>
    <submittedName>
        <fullName evidence="3">Cutinase family protein</fullName>
    </submittedName>
</protein>
<evidence type="ECO:0000313" key="3">
    <source>
        <dbReference type="EMBL" id="MDE8649633.1"/>
    </source>
</evidence>
<dbReference type="EMBL" id="JARDXE010000030">
    <property type="protein sequence ID" value="MDE8649633.1"/>
    <property type="molecule type" value="Genomic_DNA"/>
</dbReference>
<dbReference type="InterPro" id="IPR029058">
    <property type="entry name" value="AB_hydrolase_fold"/>
</dbReference>
<dbReference type="InterPro" id="IPR051553">
    <property type="entry name" value="Ran_GTPase-activating"/>
</dbReference>
<gene>
    <name evidence="3" type="ORF">PXH69_32160</name>
</gene>
<proteinExistence type="predicted"/>
<feature type="compositionally biased region" description="Gly residues" evidence="2">
    <location>
        <begin position="834"/>
        <end position="844"/>
    </location>
</feature>
<dbReference type="SMART" id="SM01110">
    <property type="entry name" value="Cutinase"/>
    <property type="match status" value="1"/>
</dbReference>
<dbReference type="Pfam" id="PF01083">
    <property type="entry name" value="Cutinase"/>
    <property type="match status" value="1"/>
</dbReference>
<dbReference type="Pfam" id="PF00415">
    <property type="entry name" value="RCC1"/>
    <property type="match status" value="3"/>
</dbReference>
<feature type="compositionally biased region" description="Pro residues" evidence="2">
    <location>
        <begin position="820"/>
        <end position="831"/>
    </location>
</feature>
<dbReference type="InterPro" id="IPR000675">
    <property type="entry name" value="Cutinase/axe"/>
</dbReference>
<evidence type="ECO:0000313" key="4">
    <source>
        <dbReference type="Proteomes" id="UP001217325"/>
    </source>
</evidence>
<dbReference type="PRINTS" id="PR00633">
    <property type="entry name" value="RCCNDNSATION"/>
</dbReference>
<dbReference type="AlphaFoldDB" id="A0AAW6LUQ4"/>
<dbReference type="InterPro" id="IPR000408">
    <property type="entry name" value="Reg_chr_condens"/>
</dbReference>
<sequence>MTLSPRGRLRTARVPRLLVVLGAALFLTTMLVIAPGVVGGPAANADPGASDSLPPVTAIAAGEGHTCAIAEIGTVYCWGTNAQGQLGAGIFQSQSNTPVQVAGISGVTALTVGYDHNCAIAGGGAVYCWGSGDNGQLGDGAKMNRWAPVQVAGITGATSIAAGVVHTCAIAGGGDVYCWGSGNYGRLGDGTADPSDYLGAGQEHLTPVQVPGITGAVAITVGWSHTCVITTGGTVRCWGYNSGSQVRAGDWIEPSPVQVAGVTGAIDITAGLSHTCAIVTGGIARCWGTGNSGQLGDGSTQVALTPVQVSGITGVTDITAGAFHNCAITAGIARCWGSGSNGELGDGSTQDRWSPVQVAEITGVTDITAGRYQHTCAVVTGGDAYCWGSGSSGQLGEGSTQDRLTPVQVGAPPSNGCAGTTYFLGVRGSGEDPQPGSGDGDANGSHPSGMVQQLADEFGLFFYGADRPNRGIGTPVGAVSGYVGKSSRDTFVPLGIAYPAVEVEIGALDYPINYRSSVDLGAAGVHTVLSRLKSYCGAELPKVILSGYSQGAHVIEDALAWINDNDPALAALVTKTVLIASPVHRASGPENIGGANTAGALVHTRKPGTDAFVNAHPGVVTSICRPGDLVCDASFADGLSDPTTFIGINPQNGLGARIHTSYELSDIACPYTSLQQFTTICAANSALQALGRPLNTHTASTQPGTSTDLDRQYSTRPGQKIDIVYTAKSGVSTGVSKIVNVFMYSAPTDLGSFEIGDDGFAAGTITIPASTPPGQHTLVLRRGDGETFTRAIVVDAAAGEPASALLLTVDGDSPDSEPYPVDPETPEPPIPGSGSLGSGSLGGS</sequence>
<dbReference type="Gene3D" id="2.130.10.30">
    <property type="entry name" value="Regulator of chromosome condensation 1/beta-lactamase-inhibitor protein II"/>
    <property type="match status" value="2"/>
</dbReference>
<dbReference type="PANTHER" id="PTHR45982:SF1">
    <property type="entry name" value="REGULATOR OF CHROMOSOME CONDENSATION"/>
    <property type="match status" value="1"/>
</dbReference>
<dbReference type="GO" id="GO:0005085">
    <property type="term" value="F:guanyl-nucleotide exchange factor activity"/>
    <property type="evidence" value="ECO:0007669"/>
    <property type="project" value="TreeGrafter"/>
</dbReference>
<evidence type="ECO:0000256" key="2">
    <source>
        <dbReference type="SAM" id="MobiDB-lite"/>
    </source>
</evidence>
<dbReference type="PROSITE" id="PS50012">
    <property type="entry name" value="RCC1_3"/>
    <property type="match status" value="6"/>
</dbReference>
<dbReference type="SUPFAM" id="SSF50985">
    <property type="entry name" value="RCC1/BLIP-II"/>
    <property type="match status" value="1"/>
</dbReference>
<dbReference type="SUPFAM" id="SSF53474">
    <property type="entry name" value="alpha/beta-Hydrolases"/>
    <property type="match status" value="1"/>
</dbReference>
<dbReference type="GO" id="GO:0005737">
    <property type="term" value="C:cytoplasm"/>
    <property type="evidence" value="ECO:0007669"/>
    <property type="project" value="TreeGrafter"/>
</dbReference>
<feature type="region of interest" description="Disordered" evidence="2">
    <location>
        <begin position="808"/>
        <end position="844"/>
    </location>
</feature>
<dbReference type="PANTHER" id="PTHR45982">
    <property type="entry name" value="REGULATOR OF CHROMOSOME CONDENSATION"/>
    <property type="match status" value="1"/>
</dbReference>
<comment type="caution">
    <text evidence="3">The sequence shown here is derived from an EMBL/GenBank/DDBJ whole genome shotgun (WGS) entry which is preliminary data.</text>
</comment>
<name>A0AAW6LUQ4_RHOSG</name>
<dbReference type="Gene3D" id="3.40.50.1820">
    <property type="entry name" value="alpha/beta hydrolase"/>
    <property type="match status" value="1"/>
</dbReference>
<dbReference type="GO" id="GO:0016787">
    <property type="term" value="F:hydrolase activity"/>
    <property type="evidence" value="ECO:0007669"/>
    <property type="project" value="UniProtKB-KW"/>
</dbReference>
<evidence type="ECO:0000256" key="1">
    <source>
        <dbReference type="ARBA" id="ARBA00022801"/>
    </source>
</evidence>
<dbReference type="Proteomes" id="UP001217325">
    <property type="component" value="Unassembled WGS sequence"/>
</dbReference>
<dbReference type="InterPro" id="IPR009091">
    <property type="entry name" value="RCC1/BLIP-II"/>
</dbReference>
<feature type="region of interest" description="Disordered" evidence="2">
    <location>
        <begin position="428"/>
        <end position="449"/>
    </location>
</feature>
<dbReference type="Pfam" id="PF13540">
    <property type="entry name" value="RCC1_2"/>
    <property type="match status" value="2"/>
</dbReference>
<dbReference type="RefSeq" id="WP_081559475.1">
    <property type="nucleotide sequence ID" value="NZ_CP077418.1"/>
</dbReference>
<keyword evidence="1" id="KW-0378">Hydrolase</keyword>